<sequence>MLPLQVLPEPHSWCSLPVANRTRTAGHLFRMLDLQRALVALRCALASRARLGLVRRLSVIGGRKVMRKAALLKDLPAVLTPVTDCSCGESLWEKGYCRLNGLQYKPL</sequence>
<dbReference type="AlphaFoldDB" id="A0A6B0UGW1"/>
<name>A0A6B0UGW1_IXORI</name>
<evidence type="ECO:0000313" key="1">
    <source>
        <dbReference type="EMBL" id="MXU89347.1"/>
    </source>
</evidence>
<protein>
    <submittedName>
        <fullName evidence="1">Uncharacterized protein</fullName>
    </submittedName>
</protein>
<dbReference type="EMBL" id="GIFC01007264">
    <property type="protein sequence ID" value="MXU89347.1"/>
    <property type="molecule type" value="Transcribed_RNA"/>
</dbReference>
<proteinExistence type="predicted"/>
<reference evidence="1" key="1">
    <citation type="submission" date="2019-12" db="EMBL/GenBank/DDBJ databases">
        <title>An insight into the sialome of adult female Ixodes ricinus ticks feeding for 6 days.</title>
        <authorList>
            <person name="Perner J."/>
            <person name="Ribeiro J.M.C."/>
        </authorList>
    </citation>
    <scope>NUCLEOTIDE SEQUENCE</scope>
    <source>
        <strain evidence="1">Semi-engorged</strain>
        <tissue evidence="1">Salivary glands</tissue>
    </source>
</reference>
<accession>A0A6B0UGW1</accession>
<organism evidence="1">
    <name type="scientific">Ixodes ricinus</name>
    <name type="common">Common tick</name>
    <name type="synonym">Acarus ricinus</name>
    <dbReference type="NCBI Taxonomy" id="34613"/>
    <lineage>
        <taxon>Eukaryota</taxon>
        <taxon>Metazoa</taxon>
        <taxon>Ecdysozoa</taxon>
        <taxon>Arthropoda</taxon>
        <taxon>Chelicerata</taxon>
        <taxon>Arachnida</taxon>
        <taxon>Acari</taxon>
        <taxon>Parasitiformes</taxon>
        <taxon>Ixodida</taxon>
        <taxon>Ixodoidea</taxon>
        <taxon>Ixodidae</taxon>
        <taxon>Ixodinae</taxon>
        <taxon>Ixodes</taxon>
    </lineage>
</organism>